<dbReference type="EMBL" id="BEXD01003871">
    <property type="protein sequence ID" value="GBC03155.1"/>
    <property type="molecule type" value="Genomic_DNA"/>
</dbReference>
<dbReference type="Proteomes" id="UP000247702">
    <property type="component" value="Unassembled WGS sequence"/>
</dbReference>
<name>A0A2Z6RXL8_9GLOM</name>
<evidence type="ECO:0000259" key="1">
    <source>
        <dbReference type="PROSITE" id="PS50878"/>
    </source>
</evidence>
<dbReference type="OrthoDB" id="2444730at2759"/>
<dbReference type="GO" id="GO:0003964">
    <property type="term" value="F:RNA-directed DNA polymerase activity"/>
    <property type="evidence" value="ECO:0007669"/>
    <property type="project" value="UniProtKB-KW"/>
</dbReference>
<keyword evidence="3" id="KW-0808">Transferase</keyword>
<proteinExistence type="predicted"/>
<keyword evidence="3" id="KW-0695">RNA-directed DNA polymerase</keyword>
<keyword evidence="3" id="KW-0548">Nucleotidyltransferase</keyword>
<keyword evidence="4" id="KW-1185">Reference proteome</keyword>
<reference evidence="2 4" key="1">
    <citation type="submission" date="2017-11" db="EMBL/GenBank/DDBJ databases">
        <title>The genome of Rhizophagus clarus HR1 reveals common genetic basis of auxotrophy among arbuscular mycorrhizal fungi.</title>
        <authorList>
            <person name="Kobayashi Y."/>
        </authorList>
    </citation>
    <scope>NUCLEOTIDE SEQUENCE [LARGE SCALE GENOMIC DNA]</scope>
    <source>
        <strain evidence="2 4">HR1</strain>
    </source>
</reference>
<gene>
    <name evidence="3" type="ORF">RCL2_002209000</name>
    <name evidence="2" type="ORF">RclHR1_00500003</name>
</gene>
<evidence type="ECO:0000313" key="3">
    <source>
        <dbReference type="EMBL" id="GES95421.1"/>
    </source>
</evidence>
<evidence type="ECO:0000313" key="2">
    <source>
        <dbReference type="EMBL" id="GBC03155.1"/>
    </source>
</evidence>
<dbReference type="Pfam" id="PF00078">
    <property type="entry name" value="RVT_1"/>
    <property type="match status" value="1"/>
</dbReference>
<accession>A0A2Z6RXL8</accession>
<dbReference type="PROSITE" id="PS50878">
    <property type="entry name" value="RT_POL"/>
    <property type="match status" value="1"/>
</dbReference>
<evidence type="ECO:0000313" key="4">
    <source>
        <dbReference type="Proteomes" id="UP000247702"/>
    </source>
</evidence>
<dbReference type="InterPro" id="IPR000477">
    <property type="entry name" value="RT_dom"/>
</dbReference>
<organism evidence="2 4">
    <name type="scientific">Rhizophagus clarus</name>
    <dbReference type="NCBI Taxonomy" id="94130"/>
    <lineage>
        <taxon>Eukaryota</taxon>
        <taxon>Fungi</taxon>
        <taxon>Fungi incertae sedis</taxon>
        <taxon>Mucoromycota</taxon>
        <taxon>Glomeromycotina</taxon>
        <taxon>Glomeromycetes</taxon>
        <taxon>Glomerales</taxon>
        <taxon>Glomeraceae</taxon>
        <taxon>Rhizophagus</taxon>
    </lineage>
</organism>
<dbReference type="EMBL" id="BLAL01000242">
    <property type="protein sequence ID" value="GES95421.1"/>
    <property type="molecule type" value="Genomic_DNA"/>
</dbReference>
<comment type="caution">
    <text evidence="2">The sequence shown here is derived from an EMBL/GenBank/DDBJ whole genome shotgun (WGS) entry which is preliminary data.</text>
</comment>
<reference evidence="3" key="2">
    <citation type="submission" date="2019-10" db="EMBL/GenBank/DDBJ databases">
        <title>Conservation and host-specific expression of non-tandemly repeated heterogenous ribosome RNA gene in arbuscular mycorrhizal fungi.</title>
        <authorList>
            <person name="Maeda T."/>
            <person name="Kobayashi Y."/>
            <person name="Nakagawa T."/>
            <person name="Ezawa T."/>
            <person name="Yamaguchi K."/>
            <person name="Bino T."/>
            <person name="Nishimoto Y."/>
            <person name="Shigenobu S."/>
            <person name="Kawaguchi M."/>
        </authorList>
    </citation>
    <scope>NUCLEOTIDE SEQUENCE</scope>
    <source>
        <strain evidence="3">HR1</strain>
    </source>
</reference>
<dbReference type="Proteomes" id="UP000615446">
    <property type="component" value="Unassembled WGS sequence"/>
</dbReference>
<protein>
    <submittedName>
        <fullName evidence="3">RNA-directed DNA polymerase from mobile element jockey-like</fullName>
    </submittedName>
</protein>
<dbReference type="PANTHER" id="PTHR19446">
    <property type="entry name" value="REVERSE TRANSCRIPTASES"/>
    <property type="match status" value="1"/>
</dbReference>
<sequence>MDKDKWKVYQERSLLYLNKNIYQWLPDANSKVRPSKYRINKKWRIIQYSIEATKTDRAVPLEPYKNRTHYKTDISLPIRQLKNKIITIHDTLLRFSKCKLELVCHTPFNQISQQAWDKYWTIWPSLKWQLYNINKLFNSPIFTNLPSQISQPNFKQIQKIIKEGLYACKELLKEYQLKYDLNNINKYNIQRNDNLILNQQKMINSIMDRKPRTIHLDRLIITDPITQDIQDLESTPCYKSITDIPHPFTEIYRRIPSIAKDTYHLVLVPITTEELKQTISSLSNHKAASISGITYKDIKHLHDNFIDFITNFFNDILISGQLPNSWNNAYIYPIPKPTDWSNNIQYIRPIILLESFQKLFIKIITARLLNILSVTNILQPNNRAGLLGESTYQPLQHFTHAIKMANLKDHKQELWIGLQDLSKAYDRINTSLLKLSLQRIRFPNKITNIILQLFTNRYNQVITPTGYTPQYKVIQEIDLGEVISPLMWIIYYDHLFAYINTSSIPLEDHFTIMVKNKRNIWNATSDLPITYYLSVQGYLNNTTWVAPSFSPFLC</sequence>
<feature type="domain" description="Reverse transcriptase" evidence="1">
    <location>
        <begin position="315"/>
        <end position="554"/>
    </location>
</feature>
<dbReference type="AlphaFoldDB" id="A0A2Z6RXL8"/>